<evidence type="ECO:0000259" key="5">
    <source>
        <dbReference type="Pfam" id="PF07992"/>
    </source>
</evidence>
<dbReference type="InterPro" id="IPR016156">
    <property type="entry name" value="FAD/NAD-linked_Rdtase_dimer_sf"/>
</dbReference>
<dbReference type="Gene3D" id="3.30.390.30">
    <property type="match status" value="1"/>
</dbReference>
<dbReference type="SUPFAM" id="SSF51905">
    <property type="entry name" value="FAD/NAD(P)-binding domain"/>
    <property type="match status" value="2"/>
</dbReference>
<dbReference type="Proteomes" id="UP000064967">
    <property type="component" value="Chromosome"/>
</dbReference>
<dbReference type="EMBL" id="CP012333">
    <property type="protein sequence ID" value="AKU94952.1"/>
    <property type="molecule type" value="Genomic_DNA"/>
</dbReference>
<dbReference type="SUPFAM" id="SSF55424">
    <property type="entry name" value="FAD/NAD-linked reductases, dimerisation (C-terminal) domain"/>
    <property type="match status" value="1"/>
</dbReference>
<dbReference type="PRINTS" id="PR00411">
    <property type="entry name" value="PNDRDTASEI"/>
</dbReference>
<keyword evidence="3" id="KW-0274">FAD</keyword>
<feature type="domain" description="FAD/NAD(P)-binding" evidence="5">
    <location>
        <begin position="2"/>
        <end position="299"/>
    </location>
</feature>
<name>A0A0K1PN61_9BACT</name>
<gene>
    <name evidence="7" type="ORF">AKJ09_01616</name>
</gene>
<evidence type="ECO:0000256" key="3">
    <source>
        <dbReference type="ARBA" id="ARBA00022827"/>
    </source>
</evidence>
<reference evidence="7 8" key="1">
    <citation type="submission" date="2015-08" db="EMBL/GenBank/DDBJ databases">
        <authorList>
            <person name="Babu N.S."/>
            <person name="Beckwith C.J."/>
            <person name="Beseler K.G."/>
            <person name="Brison A."/>
            <person name="Carone J.V."/>
            <person name="Caskin T.P."/>
            <person name="Diamond M."/>
            <person name="Durham M.E."/>
            <person name="Foxe J.M."/>
            <person name="Go M."/>
            <person name="Henderson B.A."/>
            <person name="Jones I.B."/>
            <person name="McGettigan J.A."/>
            <person name="Micheletti S.J."/>
            <person name="Nasrallah M.E."/>
            <person name="Ortiz D."/>
            <person name="Piller C.R."/>
            <person name="Privatt S.R."/>
            <person name="Schneider S.L."/>
            <person name="Sharp S."/>
            <person name="Smith T.C."/>
            <person name="Stanton J.D."/>
            <person name="Ullery H.E."/>
            <person name="Wilson R.J."/>
            <person name="Serrano M.G."/>
            <person name="Buck G."/>
            <person name="Lee V."/>
            <person name="Wang Y."/>
            <person name="Carvalho R."/>
            <person name="Voegtly L."/>
            <person name="Shi R."/>
            <person name="Duckworth R."/>
            <person name="Johnson A."/>
            <person name="Loviza R."/>
            <person name="Walstead R."/>
            <person name="Shah Z."/>
            <person name="Kiflezghi M."/>
            <person name="Wade K."/>
            <person name="Ball S.L."/>
            <person name="Bradley K.W."/>
            <person name="Asai D.J."/>
            <person name="Bowman C.A."/>
            <person name="Russell D.A."/>
            <person name="Pope W.H."/>
            <person name="Jacobs-Sera D."/>
            <person name="Hendrix R.W."/>
            <person name="Hatfull G.F."/>
        </authorList>
    </citation>
    <scope>NUCLEOTIDE SEQUENCE [LARGE SCALE GENOMIC DNA]</scope>
    <source>
        <strain evidence="7 8">DSM 27648</strain>
    </source>
</reference>
<comment type="cofactor">
    <cofactor evidence="1">
        <name>FAD</name>
        <dbReference type="ChEBI" id="CHEBI:57692"/>
    </cofactor>
</comment>
<dbReference type="PATRIC" id="fig|1391654.3.peg.1630"/>
<dbReference type="Gene3D" id="3.50.50.60">
    <property type="entry name" value="FAD/NAD(P)-binding domain"/>
    <property type="match status" value="2"/>
</dbReference>
<dbReference type="AlphaFoldDB" id="A0A0K1PN61"/>
<dbReference type="PRINTS" id="PR00368">
    <property type="entry name" value="FADPNR"/>
</dbReference>
<evidence type="ECO:0000256" key="1">
    <source>
        <dbReference type="ARBA" id="ARBA00001974"/>
    </source>
</evidence>
<evidence type="ECO:0000313" key="8">
    <source>
        <dbReference type="Proteomes" id="UP000064967"/>
    </source>
</evidence>
<keyword evidence="4" id="KW-0560">Oxidoreductase</keyword>
<evidence type="ECO:0000259" key="6">
    <source>
        <dbReference type="Pfam" id="PF14759"/>
    </source>
</evidence>
<evidence type="ECO:0000256" key="2">
    <source>
        <dbReference type="ARBA" id="ARBA00022630"/>
    </source>
</evidence>
<dbReference type="PANTHER" id="PTHR43557:SF2">
    <property type="entry name" value="RIESKE DOMAIN-CONTAINING PROTEIN-RELATED"/>
    <property type="match status" value="1"/>
</dbReference>
<protein>
    <submittedName>
        <fullName evidence="7">Ferredoxin reductase</fullName>
    </submittedName>
</protein>
<organism evidence="7 8">
    <name type="scientific">Labilithrix luteola</name>
    <dbReference type="NCBI Taxonomy" id="1391654"/>
    <lineage>
        <taxon>Bacteria</taxon>
        <taxon>Pseudomonadati</taxon>
        <taxon>Myxococcota</taxon>
        <taxon>Polyangia</taxon>
        <taxon>Polyangiales</taxon>
        <taxon>Labilitrichaceae</taxon>
        <taxon>Labilithrix</taxon>
    </lineage>
</organism>
<dbReference type="GO" id="GO:0016651">
    <property type="term" value="F:oxidoreductase activity, acting on NAD(P)H"/>
    <property type="evidence" value="ECO:0007669"/>
    <property type="project" value="TreeGrafter"/>
</dbReference>
<dbReference type="InterPro" id="IPR028202">
    <property type="entry name" value="Reductase_C"/>
</dbReference>
<dbReference type="Pfam" id="PF14759">
    <property type="entry name" value="Reductase_C"/>
    <property type="match status" value="1"/>
</dbReference>
<dbReference type="STRING" id="1391654.AKJ09_01616"/>
<feature type="domain" description="Reductase C-terminal" evidence="6">
    <location>
        <begin position="321"/>
        <end position="398"/>
    </location>
</feature>
<dbReference type="InterPro" id="IPR023753">
    <property type="entry name" value="FAD/NAD-binding_dom"/>
</dbReference>
<proteinExistence type="predicted"/>
<dbReference type="InterPro" id="IPR036188">
    <property type="entry name" value="FAD/NAD-bd_sf"/>
</dbReference>
<accession>A0A0K1PN61</accession>
<dbReference type="InterPro" id="IPR050446">
    <property type="entry name" value="FAD-oxidoreductase/Apoptosis"/>
</dbReference>
<evidence type="ECO:0000256" key="4">
    <source>
        <dbReference type="ARBA" id="ARBA00023002"/>
    </source>
</evidence>
<dbReference type="RefSeq" id="WP_169927341.1">
    <property type="nucleotide sequence ID" value="NZ_CP012333.1"/>
</dbReference>
<dbReference type="KEGG" id="llu:AKJ09_01616"/>
<dbReference type="PANTHER" id="PTHR43557">
    <property type="entry name" value="APOPTOSIS-INDUCING FACTOR 1"/>
    <property type="match status" value="1"/>
</dbReference>
<evidence type="ECO:0000313" key="7">
    <source>
        <dbReference type="EMBL" id="AKU94952.1"/>
    </source>
</evidence>
<dbReference type="GO" id="GO:0005737">
    <property type="term" value="C:cytoplasm"/>
    <property type="evidence" value="ECO:0007669"/>
    <property type="project" value="TreeGrafter"/>
</dbReference>
<sequence>MIVVVGTGLAAVCAVEGLRDEGCSAPIMMVGAERDLPYDRPPLSKEFLRGETTLEAARIRGDAFYREHNVELVLGAAAKSLDTHSRELELEHGRRIPFDKLLIATGASARRLPVPGAELDGVLTLRTGADALHLKTELARAGHVVVVGGGFIGLEVASAARAMGKHVTVVEAAPQPLARLLHGERVAGAITQLHRDHGVVVHTSTTVTEFCGAHRVEEVVLSTGERIPADVVLVAVGVEPSTRWLAGSGIRLDDGVLTNASLETNVPGIYAAGDVARALQPGAEGHARFEHYGAAYEQGVVAGRLIAGGTAVPNVIPGAGSEQFGVRMQVLGRTAGADRVVVRGSLEARTFAAFFLVEGAVRGAFLMNRVRELPVVRKLVLNRACVDERRIADESQPLVMPAVA</sequence>
<dbReference type="Pfam" id="PF07992">
    <property type="entry name" value="Pyr_redox_2"/>
    <property type="match status" value="1"/>
</dbReference>
<keyword evidence="8" id="KW-1185">Reference proteome</keyword>
<keyword evidence="2" id="KW-0285">Flavoprotein</keyword>